<organism evidence="10 11">
    <name type="scientific">Paenactinomyces guangxiensis</name>
    <dbReference type="NCBI Taxonomy" id="1490290"/>
    <lineage>
        <taxon>Bacteria</taxon>
        <taxon>Bacillati</taxon>
        <taxon>Bacillota</taxon>
        <taxon>Bacilli</taxon>
        <taxon>Bacillales</taxon>
        <taxon>Thermoactinomycetaceae</taxon>
        <taxon>Paenactinomyces</taxon>
    </lineage>
</organism>
<evidence type="ECO:0000313" key="11">
    <source>
        <dbReference type="Proteomes" id="UP000535491"/>
    </source>
</evidence>
<dbReference type="RefSeq" id="WP_181751329.1">
    <property type="nucleotide sequence ID" value="NZ_JACEIQ010000005.1"/>
</dbReference>
<dbReference type="InterPro" id="IPR038763">
    <property type="entry name" value="DHH_sf"/>
</dbReference>
<dbReference type="AlphaFoldDB" id="A0A7W2A8E6"/>
<dbReference type="Gene3D" id="3.30.450.20">
    <property type="entry name" value="PAS domain"/>
    <property type="match status" value="1"/>
</dbReference>
<reference evidence="10 11" key="1">
    <citation type="submission" date="2020-07" db="EMBL/GenBank/DDBJ databases">
        <authorList>
            <person name="Feng H."/>
        </authorList>
    </citation>
    <scope>NUCLEOTIDE SEQUENCE [LARGE SCALE GENOMIC DNA]</scope>
    <source>
        <strain evidence="11">s-10</strain>
    </source>
</reference>
<dbReference type="InterPro" id="IPR043128">
    <property type="entry name" value="Rev_trsase/Diguanyl_cyclase"/>
</dbReference>
<keyword evidence="4 8" id="KW-1133">Transmembrane helix</keyword>
<dbReference type="GO" id="GO:0005886">
    <property type="term" value="C:plasma membrane"/>
    <property type="evidence" value="ECO:0007669"/>
    <property type="project" value="UniProtKB-SubCell"/>
</dbReference>
<evidence type="ECO:0000256" key="3">
    <source>
        <dbReference type="ARBA" id="ARBA00022692"/>
    </source>
</evidence>
<feature type="binding site" evidence="7">
    <location>
        <position position="442"/>
    </location>
    <ligand>
        <name>Mn(2+)</name>
        <dbReference type="ChEBI" id="CHEBI:29035"/>
        <label>2</label>
    </ligand>
</feature>
<comment type="similarity">
    <text evidence="6">Belongs to the GdpP/PdeA phosphodiesterase family.</text>
</comment>
<accession>A0A7W2A8E6</accession>
<dbReference type="Pfam" id="PF01368">
    <property type="entry name" value="DHH"/>
    <property type="match status" value="1"/>
</dbReference>
<evidence type="ECO:0000256" key="8">
    <source>
        <dbReference type="SAM" id="Phobius"/>
    </source>
</evidence>
<keyword evidence="5 6" id="KW-0472">Membrane</keyword>
<evidence type="ECO:0000259" key="9">
    <source>
        <dbReference type="PROSITE" id="PS50887"/>
    </source>
</evidence>
<keyword evidence="7" id="KW-0479">Metal-binding</keyword>
<comment type="subcellular location">
    <subcellularLocation>
        <location evidence="1">Cell membrane</location>
        <topology evidence="1">Multi-pass membrane protein</topology>
    </subcellularLocation>
</comment>
<evidence type="ECO:0000256" key="2">
    <source>
        <dbReference type="ARBA" id="ARBA00022475"/>
    </source>
</evidence>
<dbReference type="Gene3D" id="3.90.1640.10">
    <property type="entry name" value="inorganic pyrophosphatase (n-terminal core)"/>
    <property type="match status" value="1"/>
</dbReference>
<keyword evidence="2 6" id="KW-1003">Cell membrane</keyword>
<feature type="binding site" evidence="7">
    <location>
        <position position="350"/>
    </location>
    <ligand>
        <name>Mn(2+)</name>
        <dbReference type="ChEBI" id="CHEBI:29035"/>
        <label>2</label>
    </ligand>
</feature>
<dbReference type="SMART" id="SM00267">
    <property type="entry name" value="GGDEF"/>
    <property type="match status" value="1"/>
</dbReference>
<dbReference type="Proteomes" id="UP000535491">
    <property type="component" value="Unassembled WGS sequence"/>
</dbReference>
<feature type="domain" description="GGDEF" evidence="9">
    <location>
        <begin position="173"/>
        <end position="301"/>
    </location>
</feature>
<dbReference type="SUPFAM" id="SSF55785">
    <property type="entry name" value="PYP-like sensor domain (PAS domain)"/>
    <property type="match status" value="1"/>
</dbReference>
<dbReference type="Pfam" id="PF24898">
    <property type="entry name" value="GGDEF_GdpP"/>
    <property type="match status" value="1"/>
</dbReference>
<dbReference type="GO" id="GO:0046872">
    <property type="term" value="F:metal ion binding"/>
    <property type="evidence" value="ECO:0007669"/>
    <property type="project" value="UniProtKB-KW"/>
</dbReference>
<feature type="binding site" evidence="7">
    <location>
        <position position="344"/>
    </location>
    <ligand>
        <name>Mn(2+)</name>
        <dbReference type="ChEBI" id="CHEBI:29035"/>
        <label>1</label>
    </ligand>
</feature>
<dbReference type="PIRSF" id="PIRSF026583">
    <property type="entry name" value="YybT"/>
    <property type="match status" value="1"/>
</dbReference>
<comment type="cofactor">
    <cofactor evidence="7">
        <name>Mn(2+)</name>
        <dbReference type="ChEBI" id="CHEBI:29035"/>
    </cofactor>
    <text evidence="7">For phosphodiesterase activity, probably binds 2 Mn(2+) per subunit.</text>
</comment>
<dbReference type="InterPro" id="IPR014528">
    <property type="entry name" value="GdpP/PdeA"/>
</dbReference>
<feature type="binding site" evidence="7">
    <location>
        <position position="418"/>
    </location>
    <ligand>
        <name>Mn(2+)</name>
        <dbReference type="ChEBI" id="CHEBI:29035"/>
        <label>2</label>
    </ligand>
</feature>
<dbReference type="InterPro" id="IPR029787">
    <property type="entry name" value="Nucleotide_cyclase"/>
</dbReference>
<dbReference type="Pfam" id="PF02272">
    <property type="entry name" value="DHHA1"/>
    <property type="match status" value="1"/>
</dbReference>
<feature type="binding site" evidence="7">
    <location>
        <position position="348"/>
    </location>
    <ligand>
        <name>Mn(2+)</name>
        <dbReference type="ChEBI" id="CHEBI:29035"/>
        <label>1</label>
    </ligand>
</feature>
<dbReference type="Gene3D" id="3.10.310.30">
    <property type="match status" value="1"/>
</dbReference>
<evidence type="ECO:0000313" key="10">
    <source>
        <dbReference type="EMBL" id="MBA4494089.1"/>
    </source>
</evidence>
<dbReference type="GO" id="GO:0016787">
    <property type="term" value="F:hydrolase activity"/>
    <property type="evidence" value="ECO:0007669"/>
    <property type="project" value="UniProtKB-UniRule"/>
</dbReference>
<dbReference type="SUPFAM" id="SSF55073">
    <property type="entry name" value="Nucleotide cyclase"/>
    <property type="match status" value="1"/>
</dbReference>
<evidence type="ECO:0000256" key="1">
    <source>
        <dbReference type="ARBA" id="ARBA00004651"/>
    </source>
</evidence>
<comment type="catalytic activity">
    <reaction evidence="6">
        <text>3',3'-c-di-AMP + H2O = 5'-O-phosphonoadenylyl-(3'-&gt;5')-adenosine + H(+)</text>
        <dbReference type="Rhea" id="RHEA:54420"/>
        <dbReference type="ChEBI" id="CHEBI:15377"/>
        <dbReference type="ChEBI" id="CHEBI:15378"/>
        <dbReference type="ChEBI" id="CHEBI:71500"/>
        <dbReference type="ChEBI" id="CHEBI:138171"/>
    </reaction>
</comment>
<dbReference type="FunFam" id="3.90.1640.10:FF:000002">
    <property type="entry name" value="Cyclic-di-AMP phosphodiesterase"/>
    <property type="match status" value="1"/>
</dbReference>
<keyword evidence="6" id="KW-0378">Hydrolase</keyword>
<dbReference type="PANTHER" id="PTHR47618">
    <property type="entry name" value="BIFUNCTIONAL OLIGORIBONUCLEASE AND PAP PHOSPHATASE NRNA"/>
    <property type="match status" value="1"/>
</dbReference>
<comment type="caution">
    <text evidence="10">The sequence shown here is derived from an EMBL/GenBank/DDBJ whole genome shotgun (WGS) entry which is preliminary data.</text>
</comment>
<sequence length="656" mass="74072">MPKFIIQRWHGYHMVFAMCFCLVLIALLSTYKWIYGIVGLVLFTFLALVLYYAERAFRKDFTEYVLTLAHRVKNASQSALDQLPVGILLYDRNGEIEWHNPFVHKMSERERLVGSFVDDVFPELKQAKSEGEGPFRIHLGKKSFEVIHQPEERLYFFRDVSRLDELQKRYQEEQTILGFLHMDNFDEAGQGLSDQESAQLLSNLTSVISKWALEYNITLKRIDTDKMFFVTQYQSLQRLIKSRFDILDAVREMTRHYKIPVTLSIGVASVGETMIERSQNAQAALDIALARGGDQAAVQSEERVVFFGGKTNAVEKRTRVRARVISHAMSNLIRDSQRVLVMGHTQPDMDALGAAIGVVKFALINDCEAYIVLDEENVSIERLMTAVYQHEYLGEHVIHPEKALLLADDPDTLLILVDTHKPSLTIEPRLLERAERTVVIDHHRRGEDFVKDPVLVYLEPYASSTSELVTELLQYQDGRLAMDTLEATALLAGIVVDTKNFAFRAGSRTFEAASFLRRHGADLMMVQSLLKEDLAQYVKRAEIVKNTEVLYGNIAIATGDEAEVYDQLLIAQAADTLLNMQGVGASFVIGMREDGLISVSARSQGELNVQLVMEEMGGGGHLTNAACQLKNTTIQETKERLLEVLKETLESGGTQQ</sequence>
<dbReference type="EMBL" id="JACEIQ010000005">
    <property type="protein sequence ID" value="MBA4494089.1"/>
    <property type="molecule type" value="Genomic_DNA"/>
</dbReference>
<dbReference type="Gene3D" id="3.30.70.270">
    <property type="match status" value="1"/>
</dbReference>
<feature type="transmembrane region" description="Helical" evidence="8">
    <location>
        <begin position="34"/>
        <end position="53"/>
    </location>
</feature>
<evidence type="ECO:0000256" key="5">
    <source>
        <dbReference type="ARBA" id="ARBA00023136"/>
    </source>
</evidence>
<evidence type="ECO:0000256" key="4">
    <source>
        <dbReference type="ARBA" id="ARBA00022989"/>
    </source>
</evidence>
<dbReference type="InterPro" id="IPR035965">
    <property type="entry name" value="PAS-like_dom_sf"/>
</dbReference>
<feature type="binding site" evidence="7">
    <location>
        <position position="497"/>
    </location>
    <ligand>
        <name>Mn(2+)</name>
        <dbReference type="ChEBI" id="CHEBI:29035"/>
        <label>2</label>
    </ligand>
</feature>
<dbReference type="SUPFAM" id="SSF64182">
    <property type="entry name" value="DHH phosphoesterases"/>
    <property type="match status" value="1"/>
</dbReference>
<comment type="function">
    <text evidence="6">Has phosphodiesterase (PDE) activity against cyclic-di-AMP (c-di-AMP).</text>
</comment>
<dbReference type="InterPro" id="IPR051319">
    <property type="entry name" value="Oligoribo/pAp-PDE_c-di-AMP_PDE"/>
</dbReference>
<dbReference type="PROSITE" id="PS50887">
    <property type="entry name" value="GGDEF"/>
    <property type="match status" value="1"/>
</dbReference>
<evidence type="ECO:0000256" key="6">
    <source>
        <dbReference type="PIRNR" id="PIRNR026583"/>
    </source>
</evidence>
<dbReference type="GO" id="GO:0003676">
    <property type="term" value="F:nucleic acid binding"/>
    <property type="evidence" value="ECO:0007669"/>
    <property type="project" value="UniProtKB-UniRule"/>
</dbReference>
<dbReference type="EC" id="3.1.4.-" evidence="6"/>
<feature type="binding site" evidence="7">
    <location>
        <position position="418"/>
    </location>
    <ligand>
        <name>Mn(2+)</name>
        <dbReference type="ChEBI" id="CHEBI:29035"/>
        <label>1</label>
    </ligand>
</feature>
<dbReference type="Pfam" id="PF21370">
    <property type="entry name" value="PAS_GdpP"/>
    <property type="match status" value="1"/>
</dbReference>
<protein>
    <recommendedName>
        <fullName evidence="6">Cyclic-di-AMP phosphodiesterase</fullName>
        <ecNumber evidence="6">3.1.4.-</ecNumber>
    </recommendedName>
</protein>
<dbReference type="InterPro" id="IPR001667">
    <property type="entry name" value="DDH_dom"/>
</dbReference>
<dbReference type="InterPro" id="IPR049553">
    <property type="entry name" value="GdpP-like_PAS"/>
</dbReference>
<keyword evidence="3 8" id="KW-0812">Transmembrane</keyword>
<dbReference type="InterPro" id="IPR003156">
    <property type="entry name" value="DHHA1_dom"/>
</dbReference>
<gene>
    <name evidence="10" type="ORF">H1191_07200</name>
</gene>
<name>A0A7W2A8E6_9BACL</name>
<dbReference type="PANTHER" id="PTHR47618:SF2">
    <property type="entry name" value="CYCLIC-DI-AMP PHOSPHODIESTERASE GDPP"/>
    <property type="match status" value="1"/>
</dbReference>
<keyword evidence="7" id="KW-0464">Manganese</keyword>
<proteinExistence type="inferred from homology"/>
<keyword evidence="11" id="KW-1185">Reference proteome</keyword>
<evidence type="ECO:0000256" key="7">
    <source>
        <dbReference type="PIRSR" id="PIRSR026583-50"/>
    </source>
</evidence>
<dbReference type="InterPro" id="IPR000160">
    <property type="entry name" value="GGDEF_dom"/>
</dbReference>
<feature type="transmembrane region" description="Helical" evidence="8">
    <location>
        <begin position="12"/>
        <end position="28"/>
    </location>
</feature>